<sequence>MSWRYREVYWKEVTMRVRRTIGATRVTDPATVRGVLDSIFDYMLQQFEQVVSKAVGDVSFLMFVHRMHESSVLIADLFHSGDKGVKTQLTEADFKELPVVRRVLKLIMEAVLPDQLEKAITMEQLMSSKTSRKHVPLLEELLYLGLQVIEAKEFINIASMFEKSIALVSTWKALLSIRTASPYHHIFDTVQRDIAAYPNVEYEQVNAELDAVLHSAFGCNLTEVQKYMPGLGTGIIGRDEFLNELGFVHEQFELVRPFYAGLTLSAANKLPLIESFKKMQTNNRLIYRPFIEFNDQNGNTYWLVGSGKTLESIRALQTNALLWGQLPPEWTSNEEVKAFVKDLEKRREALMIEQLIEQLVRYGVTHDNSITSLLGPKNQGFNIVKKGPGEIDIIFLDEARKVIYVCECKNNRPRFEVFYWKSEYKQFVEKYEPQLERKHSWIIGHKDLVQGHFSQKFRKEFDFSGWAVEGLFLLMTPSFYKYDGSFKALTVVDFEEFLDNDFVYDYPVLGFQRSDESTYTIEYPYFKNVHRLIAEGVL</sequence>
<evidence type="ECO:0000313" key="1">
    <source>
        <dbReference type="EMBL" id="MDO7877743.1"/>
    </source>
</evidence>
<protein>
    <recommendedName>
        <fullName evidence="3">NERD domain-containing protein</fullName>
    </recommendedName>
</protein>
<dbReference type="Proteomes" id="UP001176429">
    <property type="component" value="Unassembled WGS sequence"/>
</dbReference>
<proteinExistence type="predicted"/>
<dbReference type="EMBL" id="JAUQSY010000025">
    <property type="protein sequence ID" value="MDO7877743.1"/>
    <property type="molecule type" value="Genomic_DNA"/>
</dbReference>
<gene>
    <name evidence="1" type="ORF">Q5H93_23605</name>
</gene>
<evidence type="ECO:0000313" key="2">
    <source>
        <dbReference type="Proteomes" id="UP001176429"/>
    </source>
</evidence>
<dbReference type="RefSeq" id="WP_305009198.1">
    <property type="nucleotide sequence ID" value="NZ_JAUQSY010000025.1"/>
</dbReference>
<keyword evidence="2" id="KW-1185">Reference proteome</keyword>
<accession>A0ABT9BHJ5</accession>
<evidence type="ECO:0008006" key="3">
    <source>
        <dbReference type="Google" id="ProtNLM"/>
    </source>
</evidence>
<name>A0ABT9BHJ5_9BACT</name>
<organism evidence="1 2">
    <name type="scientific">Hymenobacter aranciens</name>
    <dbReference type="NCBI Taxonomy" id="3063996"/>
    <lineage>
        <taxon>Bacteria</taxon>
        <taxon>Pseudomonadati</taxon>
        <taxon>Bacteroidota</taxon>
        <taxon>Cytophagia</taxon>
        <taxon>Cytophagales</taxon>
        <taxon>Hymenobacteraceae</taxon>
        <taxon>Hymenobacter</taxon>
    </lineage>
</organism>
<comment type="caution">
    <text evidence="1">The sequence shown here is derived from an EMBL/GenBank/DDBJ whole genome shotgun (WGS) entry which is preliminary data.</text>
</comment>
<reference evidence="1" key="1">
    <citation type="submission" date="2023-07" db="EMBL/GenBank/DDBJ databases">
        <authorList>
            <person name="Kim M.K."/>
        </authorList>
    </citation>
    <scope>NUCLEOTIDE SEQUENCE</scope>
    <source>
        <strain evidence="1">ASUV-10-1</strain>
    </source>
</reference>